<evidence type="ECO:0000256" key="6">
    <source>
        <dbReference type="ARBA" id="ARBA00023329"/>
    </source>
</evidence>
<evidence type="ECO:0000256" key="3">
    <source>
        <dbReference type="ARBA" id="ARBA00023054"/>
    </source>
</evidence>
<dbReference type="Gene3D" id="6.10.280.150">
    <property type="match status" value="1"/>
</dbReference>
<evidence type="ECO:0000256" key="7">
    <source>
        <dbReference type="SAM" id="Coils"/>
    </source>
</evidence>
<dbReference type="RefSeq" id="XP_029000819.1">
    <property type="nucleotide sequence ID" value="XM_029144986.3"/>
</dbReference>
<keyword evidence="3 7" id="KW-0175">Coiled coil</keyword>
<feature type="compositionally biased region" description="Polar residues" evidence="8">
    <location>
        <begin position="553"/>
        <end position="563"/>
    </location>
</feature>
<evidence type="ECO:0000256" key="5">
    <source>
        <dbReference type="ARBA" id="ARBA00023203"/>
    </source>
</evidence>
<proteinExistence type="predicted"/>
<feature type="compositionally biased region" description="Basic and acidic residues" evidence="8">
    <location>
        <begin position="518"/>
        <end position="534"/>
    </location>
</feature>
<dbReference type="GeneID" id="114852517"/>
<feature type="coiled-coil region" evidence="7">
    <location>
        <begin position="386"/>
        <end position="427"/>
    </location>
</feature>
<dbReference type="GO" id="GO:0034314">
    <property type="term" value="P:Arp2/3 complex-mediated actin nucleation"/>
    <property type="evidence" value="ECO:0007669"/>
    <property type="project" value="TreeGrafter"/>
</dbReference>
<keyword evidence="5" id="KW-0009">Actin-binding</keyword>
<dbReference type="GO" id="GO:0071933">
    <property type="term" value="F:Arp2/3 complex binding"/>
    <property type="evidence" value="ECO:0007669"/>
    <property type="project" value="TreeGrafter"/>
</dbReference>
<feature type="compositionally biased region" description="Pro residues" evidence="8">
    <location>
        <begin position="623"/>
        <end position="646"/>
    </location>
</feature>
<dbReference type="GO" id="GO:0003779">
    <property type="term" value="F:actin binding"/>
    <property type="evidence" value="ECO:0007669"/>
    <property type="project" value="UniProtKB-KW"/>
</dbReference>
<protein>
    <submittedName>
        <fullName evidence="11">WASP homolog-associated protein with actin, membranes and microtubules</fullName>
    </submittedName>
</protein>
<reference evidence="11" key="1">
    <citation type="submission" date="2025-08" db="UniProtKB">
        <authorList>
            <consortium name="RefSeq"/>
        </authorList>
    </citation>
    <scope>IDENTIFICATION</scope>
</reference>
<feature type="compositionally biased region" description="Basic and acidic residues" evidence="8">
    <location>
        <begin position="764"/>
        <end position="774"/>
    </location>
</feature>
<dbReference type="InterPro" id="IPR031808">
    <property type="entry name" value="JMY/WHAMM_N"/>
</dbReference>
<evidence type="ECO:0000256" key="1">
    <source>
        <dbReference type="ARBA" id="ARBA00004156"/>
    </source>
</evidence>
<comment type="subcellular location">
    <subcellularLocation>
        <location evidence="1">Cytoplasmic vesicle membrane</location>
    </subcellularLocation>
</comment>
<dbReference type="GO" id="GO:0030659">
    <property type="term" value="C:cytoplasmic vesicle membrane"/>
    <property type="evidence" value="ECO:0007669"/>
    <property type="project" value="UniProtKB-SubCell"/>
</dbReference>
<dbReference type="PANTHER" id="PTHR23330:SF6">
    <property type="entry name" value="WASP HOMOLOG-ASSOCIATED PROTEIN WITH ACTIN, MEMBRANES AND MICROTUBULES"/>
    <property type="match status" value="1"/>
</dbReference>
<name>A0A6P7M423_BETSP</name>
<dbReference type="Pfam" id="PF15920">
    <property type="entry name" value="WHAMM-JMY_N"/>
    <property type="match status" value="1"/>
</dbReference>
<dbReference type="GO" id="GO:0006888">
    <property type="term" value="P:endoplasmic reticulum to Golgi vesicle-mediated transport"/>
    <property type="evidence" value="ECO:0007669"/>
    <property type="project" value="TreeGrafter"/>
</dbReference>
<evidence type="ECO:0000259" key="9">
    <source>
        <dbReference type="PROSITE" id="PS51082"/>
    </source>
</evidence>
<dbReference type="KEGG" id="bspl:114852517"/>
<feature type="region of interest" description="Disordered" evidence="8">
    <location>
        <begin position="750"/>
        <end position="774"/>
    </location>
</feature>
<gene>
    <name evidence="11" type="primary">LOC114852517</name>
</gene>
<evidence type="ECO:0000313" key="11">
    <source>
        <dbReference type="RefSeq" id="XP_029000819.1"/>
    </source>
</evidence>
<sequence>MSSLDCERLDSLEGWVAVKSNIFEETDTFKLGFIVQWNVIESKFAVTCHNRTLQRQKRKAEIPVGDSQMSWAGLFSATDLTHIHQQLTCVADVLGSCFPDLCEFEEGNIWDLLFPYRRSGAEDEGDRDFDMPCRRLEKYFSTAIDVCGRKIVLDTLFAQDVRDVEEYFENLQEFKKKSMQEEMSRAKSHLRQLLQSHSSADRMVVLLSIYEDEDEAYQHLVTVATTFFQYLLQPFRDMRELASLYKMEILKSLEFEDLGPRRIAALEKEAEEWRKKAEDAIASIQDITVTYFAQTSKALAAILKQMEEDKCRFGAAAWASAAPRLEKLRFLLAKETLQHMRTTEMCLGRKKDSIRERLGSLPDIVRNQKSGCEDSSQQNTVDQLELQFYETQLELYDTKFEILKNEEQLLVAQIDTLRRQIKELKEEVVYYDVCEDPEELQSMVHTGVHPAEPPAVTQLKRRLQTLETKRGNICARRAYLRNKKDQCIEAQEQKQLVAKQSSKLYNQHHQVQMKREKRKEEEQRRKQWVDQEREKTLSRLRSFREKRQGQYVLKTSQLRTSPSEAPVPDQPLSIISLGTSPSCEGPPPVCPAPRSKKTPKKPQPKDIPIQIYCAQQPSTPNIPTAPPPPPPPPPPLPPPPNAPPPVKASSEDKPMALSEKETPPFPAKQMLKQNIGTMDEVLASLQRGHSQLRKVLEPRTAPPAEDPRSSLMSAIRQGVTLRKMVPKRAELQSSGDNELERSIKAAMMRMKKVAADSDEEDRGDDGTRSTDWDS</sequence>
<feature type="domain" description="WH2" evidence="9">
    <location>
        <begin position="707"/>
        <end position="724"/>
    </location>
</feature>
<dbReference type="Pfam" id="PF15871">
    <property type="entry name" value="JMY"/>
    <property type="match status" value="1"/>
</dbReference>
<dbReference type="OrthoDB" id="6284683at2759"/>
<dbReference type="InterPro" id="IPR031738">
    <property type="entry name" value="JMY/WHAMM"/>
</dbReference>
<dbReference type="GO" id="GO:0033116">
    <property type="term" value="C:endoplasmic reticulum-Golgi intermediate compartment membrane"/>
    <property type="evidence" value="ECO:0007669"/>
    <property type="project" value="TreeGrafter"/>
</dbReference>
<feature type="compositionally biased region" description="Polar residues" evidence="8">
    <location>
        <begin position="499"/>
        <end position="510"/>
    </location>
</feature>
<evidence type="ECO:0000256" key="4">
    <source>
        <dbReference type="ARBA" id="ARBA00023136"/>
    </source>
</evidence>
<feature type="region of interest" description="Disordered" evidence="8">
    <location>
        <begin position="499"/>
        <end position="534"/>
    </location>
</feature>
<evidence type="ECO:0000313" key="10">
    <source>
        <dbReference type="Proteomes" id="UP000515150"/>
    </source>
</evidence>
<keyword evidence="2" id="KW-0963">Cytoplasm</keyword>
<dbReference type="PROSITE" id="PS51082">
    <property type="entry name" value="WH2"/>
    <property type="match status" value="1"/>
</dbReference>
<feature type="region of interest" description="Disordered" evidence="8">
    <location>
        <begin position="553"/>
        <end position="711"/>
    </location>
</feature>
<evidence type="ECO:0000256" key="8">
    <source>
        <dbReference type="SAM" id="MobiDB-lite"/>
    </source>
</evidence>
<dbReference type="InterPro" id="IPR003124">
    <property type="entry name" value="WH2_dom"/>
</dbReference>
<dbReference type="AlphaFoldDB" id="A0A6P7M423"/>
<keyword evidence="4" id="KW-0472">Membrane</keyword>
<dbReference type="PANTHER" id="PTHR23330">
    <property type="entry name" value="P300 TRANSCRIPTIONAL COFACTOR JMY-RELATED"/>
    <property type="match status" value="1"/>
</dbReference>
<evidence type="ECO:0000256" key="2">
    <source>
        <dbReference type="ARBA" id="ARBA00022490"/>
    </source>
</evidence>
<keyword evidence="6" id="KW-0968">Cytoplasmic vesicle</keyword>
<dbReference type="InParanoid" id="A0A6P7M423"/>
<dbReference type="Proteomes" id="UP000515150">
    <property type="component" value="Chromosome 3"/>
</dbReference>
<feature type="compositionally biased region" description="Basic and acidic residues" evidence="8">
    <location>
        <begin position="649"/>
        <end position="662"/>
    </location>
</feature>
<organism evidence="10 11">
    <name type="scientific">Betta splendens</name>
    <name type="common">Siamese fighting fish</name>
    <dbReference type="NCBI Taxonomy" id="158456"/>
    <lineage>
        <taxon>Eukaryota</taxon>
        <taxon>Metazoa</taxon>
        <taxon>Chordata</taxon>
        <taxon>Craniata</taxon>
        <taxon>Vertebrata</taxon>
        <taxon>Euteleostomi</taxon>
        <taxon>Actinopterygii</taxon>
        <taxon>Neopterygii</taxon>
        <taxon>Teleostei</taxon>
        <taxon>Neoteleostei</taxon>
        <taxon>Acanthomorphata</taxon>
        <taxon>Anabantaria</taxon>
        <taxon>Anabantiformes</taxon>
        <taxon>Anabantoidei</taxon>
        <taxon>Osphronemidae</taxon>
        <taxon>Betta</taxon>
    </lineage>
</organism>
<keyword evidence="10" id="KW-1185">Reference proteome</keyword>
<accession>A0A6P7M423</accession>